<dbReference type="InterPro" id="IPR058240">
    <property type="entry name" value="rSAM_sf"/>
</dbReference>
<keyword evidence="4" id="KW-0411">Iron-sulfur</keyword>
<dbReference type="RefSeq" id="WP_229536921.1">
    <property type="nucleotide sequence ID" value="NZ_JAJHJB010000046.1"/>
</dbReference>
<dbReference type="SFLD" id="SFLDG01067">
    <property type="entry name" value="SPASM/twitch_domain_containing"/>
    <property type="match status" value="1"/>
</dbReference>
<keyword evidence="2" id="KW-0479">Metal-binding</keyword>
<dbReference type="InterPro" id="IPR007197">
    <property type="entry name" value="rSAM"/>
</dbReference>
<organism evidence="6 7">
    <name type="scientific">Pelosinus baikalensis</name>
    <dbReference type="NCBI Taxonomy" id="2892015"/>
    <lineage>
        <taxon>Bacteria</taxon>
        <taxon>Bacillati</taxon>
        <taxon>Bacillota</taxon>
        <taxon>Negativicutes</taxon>
        <taxon>Selenomonadales</taxon>
        <taxon>Sporomusaceae</taxon>
        <taxon>Pelosinus</taxon>
    </lineage>
</organism>
<comment type="caution">
    <text evidence="6">The sequence shown here is derived from an EMBL/GenBank/DDBJ whole genome shotgun (WGS) entry which is preliminary data.</text>
</comment>
<keyword evidence="3" id="KW-0408">Iron</keyword>
<name>A0ABS8HXU7_9FIRM</name>
<dbReference type="SFLD" id="SFLDS00029">
    <property type="entry name" value="Radical_SAM"/>
    <property type="match status" value="1"/>
</dbReference>
<reference evidence="6" key="1">
    <citation type="submission" date="2021-11" db="EMBL/GenBank/DDBJ databases">
        <title>Description of a new species Pelosinus isolated from the bottom sediments of Lake Baikal.</title>
        <authorList>
            <person name="Zakharyuk A."/>
        </authorList>
    </citation>
    <scope>NUCLEOTIDE SEQUENCE</scope>
    <source>
        <strain evidence="6">Bkl1</strain>
    </source>
</reference>
<evidence type="ECO:0000259" key="5">
    <source>
        <dbReference type="PROSITE" id="PS51918"/>
    </source>
</evidence>
<evidence type="ECO:0000313" key="7">
    <source>
        <dbReference type="Proteomes" id="UP001165492"/>
    </source>
</evidence>
<protein>
    <submittedName>
        <fullName evidence="6">Radical SAM protein</fullName>
    </submittedName>
</protein>
<evidence type="ECO:0000256" key="3">
    <source>
        <dbReference type="ARBA" id="ARBA00023004"/>
    </source>
</evidence>
<dbReference type="CDD" id="cd01335">
    <property type="entry name" value="Radical_SAM"/>
    <property type="match status" value="1"/>
</dbReference>
<keyword evidence="1" id="KW-0949">S-adenosyl-L-methionine</keyword>
<dbReference type="PANTHER" id="PTHR11228">
    <property type="entry name" value="RADICAL SAM DOMAIN PROTEIN"/>
    <property type="match status" value="1"/>
</dbReference>
<evidence type="ECO:0000256" key="4">
    <source>
        <dbReference type="ARBA" id="ARBA00023014"/>
    </source>
</evidence>
<dbReference type="EMBL" id="JAJHJB010000046">
    <property type="protein sequence ID" value="MCC5468007.1"/>
    <property type="molecule type" value="Genomic_DNA"/>
</dbReference>
<evidence type="ECO:0000313" key="6">
    <source>
        <dbReference type="EMBL" id="MCC5468007.1"/>
    </source>
</evidence>
<accession>A0ABS8HXU7</accession>
<feature type="domain" description="Radical SAM core" evidence="5">
    <location>
        <begin position="1"/>
        <end position="154"/>
    </location>
</feature>
<evidence type="ECO:0000256" key="1">
    <source>
        <dbReference type="ARBA" id="ARBA00022691"/>
    </source>
</evidence>
<dbReference type="InterPro" id="IPR013785">
    <property type="entry name" value="Aldolase_TIM"/>
</dbReference>
<proteinExistence type="predicted"/>
<dbReference type="PROSITE" id="PS51918">
    <property type="entry name" value="RADICAL_SAM"/>
    <property type="match status" value="1"/>
</dbReference>
<dbReference type="Gene3D" id="3.20.20.70">
    <property type="entry name" value="Aldolase class I"/>
    <property type="match status" value="1"/>
</dbReference>
<dbReference type="SUPFAM" id="SSF102114">
    <property type="entry name" value="Radical SAM enzymes"/>
    <property type="match status" value="1"/>
</dbReference>
<sequence>MLFRNIGITIGLTEKCNLRCAHCLRHSSPNAGNDLSLELLNKVLKEAKNLEVRHIALTGGEAGLHSDFNKAVDLIVKNGYTFSIVTNGNQPDYYNDIVNTYQNTVLTFIAVSVDGANSETYEHIRGGTLKLHVIACECLHKKATIQNWPCVLIK</sequence>
<evidence type="ECO:0000256" key="2">
    <source>
        <dbReference type="ARBA" id="ARBA00022723"/>
    </source>
</evidence>
<dbReference type="Proteomes" id="UP001165492">
    <property type="component" value="Unassembled WGS sequence"/>
</dbReference>
<dbReference type="InterPro" id="IPR050377">
    <property type="entry name" value="Radical_SAM_PqqE_MftC-like"/>
</dbReference>
<gene>
    <name evidence="6" type="ORF">LMF89_21970</name>
</gene>
<dbReference type="Pfam" id="PF04055">
    <property type="entry name" value="Radical_SAM"/>
    <property type="match status" value="1"/>
</dbReference>
<keyword evidence="7" id="KW-1185">Reference proteome</keyword>
<dbReference type="PANTHER" id="PTHR11228:SF7">
    <property type="entry name" value="PQQA PEPTIDE CYCLASE"/>
    <property type="match status" value="1"/>
</dbReference>